<proteinExistence type="predicted"/>
<protein>
    <submittedName>
        <fullName evidence="1">Uncharacterized protein</fullName>
    </submittedName>
</protein>
<accession>A0A2P6PE08</accession>
<dbReference type="EMBL" id="PDCK01000045">
    <property type="protein sequence ID" value="PRQ20158.1"/>
    <property type="molecule type" value="Genomic_DNA"/>
</dbReference>
<dbReference type="Proteomes" id="UP000238479">
    <property type="component" value="Chromosome 7"/>
</dbReference>
<name>A0A2P6PE08_ROSCH</name>
<dbReference type="Gramene" id="PRQ20158">
    <property type="protein sequence ID" value="PRQ20158"/>
    <property type="gene ID" value="RchiOBHm_Chr7g0225091"/>
</dbReference>
<organism evidence="1 2">
    <name type="scientific">Rosa chinensis</name>
    <name type="common">China rose</name>
    <dbReference type="NCBI Taxonomy" id="74649"/>
    <lineage>
        <taxon>Eukaryota</taxon>
        <taxon>Viridiplantae</taxon>
        <taxon>Streptophyta</taxon>
        <taxon>Embryophyta</taxon>
        <taxon>Tracheophyta</taxon>
        <taxon>Spermatophyta</taxon>
        <taxon>Magnoliopsida</taxon>
        <taxon>eudicotyledons</taxon>
        <taxon>Gunneridae</taxon>
        <taxon>Pentapetalae</taxon>
        <taxon>rosids</taxon>
        <taxon>fabids</taxon>
        <taxon>Rosales</taxon>
        <taxon>Rosaceae</taxon>
        <taxon>Rosoideae</taxon>
        <taxon>Rosoideae incertae sedis</taxon>
        <taxon>Rosa</taxon>
    </lineage>
</organism>
<reference evidence="1 2" key="1">
    <citation type="journal article" date="2018" name="Nat. Genet.">
        <title>The Rosa genome provides new insights in the design of modern roses.</title>
        <authorList>
            <person name="Bendahmane M."/>
        </authorList>
    </citation>
    <scope>NUCLEOTIDE SEQUENCE [LARGE SCALE GENOMIC DNA]</scope>
    <source>
        <strain evidence="2">cv. Old Blush</strain>
    </source>
</reference>
<gene>
    <name evidence="1" type="ORF">RchiOBHm_Chr7g0225091</name>
</gene>
<dbReference type="AlphaFoldDB" id="A0A2P6PE08"/>
<comment type="caution">
    <text evidence="1">The sequence shown here is derived from an EMBL/GenBank/DDBJ whole genome shotgun (WGS) entry which is preliminary data.</text>
</comment>
<keyword evidence="2" id="KW-1185">Reference proteome</keyword>
<sequence length="46" mass="5152">MCPIYWVSDPPSSFSESDASHTFSPGAYGTFWPPRTFLLLVLNLES</sequence>
<evidence type="ECO:0000313" key="2">
    <source>
        <dbReference type="Proteomes" id="UP000238479"/>
    </source>
</evidence>
<evidence type="ECO:0000313" key="1">
    <source>
        <dbReference type="EMBL" id="PRQ20158.1"/>
    </source>
</evidence>